<reference evidence="4 5" key="1">
    <citation type="submission" date="2020-10" db="EMBL/GenBank/DDBJ databases">
        <title>Pygocentrus nattereri (red-bellied piranha) genome, fPygNat1, primary haplotype.</title>
        <authorList>
            <person name="Myers G."/>
            <person name="Meyer A."/>
            <person name="Karagic N."/>
            <person name="Pippel M."/>
            <person name="Winkler S."/>
            <person name="Tracey A."/>
            <person name="Wood J."/>
            <person name="Formenti G."/>
            <person name="Howe K."/>
            <person name="Fedrigo O."/>
            <person name="Jarvis E.D."/>
        </authorList>
    </citation>
    <scope>NUCLEOTIDE SEQUENCE [LARGE SCALE GENOMIC DNA]</scope>
</reference>
<dbReference type="PANTHER" id="PTHR15326">
    <property type="entry name" value="SPERMATOGENESIS-ASSOCIATED PROTEIN 2/TAMOZHENNIC"/>
    <property type="match status" value="1"/>
</dbReference>
<evidence type="ECO:0000259" key="3">
    <source>
        <dbReference type="Pfam" id="PF21388"/>
    </source>
</evidence>
<dbReference type="Pfam" id="PF21388">
    <property type="entry name" value="SPATA2_PUB-like"/>
    <property type="match status" value="1"/>
</dbReference>
<dbReference type="Gene3D" id="1.20.58.2190">
    <property type="match status" value="1"/>
</dbReference>
<reference evidence="4" key="2">
    <citation type="submission" date="2025-08" db="UniProtKB">
        <authorList>
            <consortium name="Ensembl"/>
        </authorList>
    </citation>
    <scope>IDENTIFICATION</scope>
</reference>
<dbReference type="Proteomes" id="UP001501920">
    <property type="component" value="Chromosome 25"/>
</dbReference>
<reference evidence="4" key="3">
    <citation type="submission" date="2025-09" db="UniProtKB">
        <authorList>
            <consortium name="Ensembl"/>
        </authorList>
    </citation>
    <scope>IDENTIFICATION</scope>
</reference>
<protein>
    <recommendedName>
        <fullName evidence="3">Spermatogenesis-associated protein 2 PUB-like domain-containing protein</fullName>
    </recommendedName>
</protein>
<dbReference type="AlphaFoldDB" id="A0A3B4DMW8"/>
<dbReference type="InterPro" id="IPR036339">
    <property type="entry name" value="PUB-like_dom_sf"/>
</dbReference>
<feature type="region of interest" description="Disordered" evidence="2">
    <location>
        <begin position="280"/>
        <end position="299"/>
    </location>
</feature>
<evidence type="ECO:0000256" key="2">
    <source>
        <dbReference type="SAM" id="MobiDB-lite"/>
    </source>
</evidence>
<organism evidence="4 5">
    <name type="scientific">Pygocentrus nattereri</name>
    <name type="common">Red-bellied piranha</name>
    <dbReference type="NCBI Taxonomy" id="42514"/>
    <lineage>
        <taxon>Eukaryota</taxon>
        <taxon>Metazoa</taxon>
        <taxon>Chordata</taxon>
        <taxon>Craniata</taxon>
        <taxon>Vertebrata</taxon>
        <taxon>Euteleostomi</taxon>
        <taxon>Actinopterygii</taxon>
        <taxon>Neopterygii</taxon>
        <taxon>Teleostei</taxon>
        <taxon>Ostariophysi</taxon>
        <taxon>Characiformes</taxon>
        <taxon>Characoidei</taxon>
        <taxon>Pygocentrus</taxon>
    </lineage>
</organism>
<name>A0A3B4DMW8_PYGNA</name>
<dbReference type="PANTHER" id="PTHR15326:SF9">
    <property type="entry name" value="SPERMATOGENESIS-ASSOCIATED PROTEIN 2"/>
    <property type="match status" value="1"/>
</dbReference>
<dbReference type="GeneTree" id="ENSGT00530000063956"/>
<evidence type="ECO:0000313" key="5">
    <source>
        <dbReference type="Proteomes" id="UP001501920"/>
    </source>
</evidence>
<keyword evidence="5" id="KW-1185">Reference proteome</keyword>
<proteinExistence type="inferred from homology"/>
<dbReference type="SUPFAM" id="SSF143503">
    <property type="entry name" value="PUG domain-like"/>
    <property type="match status" value="1"/>
</dbReference>
<evidence type="ECO:0000256" key="1">
    <source>
        <dbReference type="ARBA" id="ARBA00038142"/>
    </source>
</evidence>
<evidence type="ECO:0000313" key="4">
    <source>
        <dbReference type="Ensembl" id="ENSPNAP00000025737.1"/>
    </source>
</evidence>
<dbReference type="InterPro" id="IPR048839">
    <property type="entry name" value="SPATA2_PUB-like"/>
</dbReference>
<dbReference type="Ensembl" id="ENSPNAT00000006884.2">
    <property type="protein sequence ID" value="ENSPNAP00000025737.1"/>
    <property type="gene ID" value="ENSPNAG00000010945.2"/>
</dbReference>
<accession>A0A3B4DMW8</accession>
<sequence>MLSVPVLTPSAPSDLLMASGAADQAPASLRDVLDAYVSSCGSQVRTAGRWGVCADRQVVAGARGLLLREGAESSFSLLPFYPIVTQCLQYGAPHCQQSISLLMKATELLETLCVNLFLFPWKKEIRTLKKFTGHFVYYIEPGLPNQAIQSILRSIGYRLETDAEYMLADDADPDVAKRMGFELFLARLQCEHLLEAMGQKSHAECLEIVHNRAAPLNVLGGSGSVAEEQHESDAGYVREEVLEDDRPLHLGPKSSPVPTEDLECLQSLRPSNLEVQEIQVQENTNTEEGRSSRSFMSEDRSILEMQENYPDLAFRQKPIFRKSQKSAQSPKSKDHLGCREATSAHLHAVDIDLSGPQSIALHTESTAAHRKLQIPEQLEPTEPRTTEEKQPFVLRVGKVLQSPVFSSDASPDDGLVSELAERMCKLQMKEFSADEPLKYPIEETAQAQQCPGCTEFIPVSPLCPPEENSPPVLCRPSQQPVCSIAGCGSCSGSAAELQPSDPIKEPPHSFYIPNCLSSCSAALAAPAGRDQNCSEASSLQLHRSPAQQPEDDLVQTFVVL</sequence>
<dbReference type="GO" id="GO:0005737">
    <property type="term" value="C:cytoplasm"/>
    <property type="evidence" value="ECO:0007669"/>
    <property type="project" value="TreeGrafter"/>
</dbReference>
<dbReference type="STRING" id="42514.ENSPNAP00000025737"/>
<feature type="compositionally biased region" description="Basic and acidic residues" evidence="2">
    <location>
        <begin position="287"/>
        <end position="299"/>
    </location>
</feature>
<dbReference type="OMA" id="LEMRENY"/>
<comment type="similarity">
    <text evidence="1">Belongs to the SPATA2 family.</text>
</comment>
<feature type="domain" description="Spermatogenesis-associated protein 2 PUB-like" evidence="3">
    <location>
        <begin position="71"/>
        <end position="212"/>
    </location>
</feature>